<dbReference type="EMBL" id="CR855181">
    <property type="protein sequence ID" value="CAH67225.1"/>
    <property type="molecule type" value="Genomic_DNA"/>
</dbReference>
<feature type="compositionally biased region" description="Polar residues" evidence="2">
    <location>
        <begin position="584"/>
        <end position="600"/>
    </location>
</feature>
<name>Q01J50_ORYSA</name>
<reference evidence="6" key="2">
    <citation type="submission" date="2004-10" db="EMBL/GenBank/DDBJ databases">
        <title>Chromosome-wide comparison between domesticated rice subspecies indica and japonica.</title>
        <authorList>
            <person name="Han B."/>
        </authorList>
    </citation>
    <scope>NUCLEOTIDE SEQUENCE</scope>
</reference>
<evidence type="ECO:0000313" key="6">
    <source>
        <dbReference type="EMBL" id="CAH67225.1"/>
    </source>
</evidence>
<proteinExistence type="predicted"/>
<dbReference type="AlphaFoldDB" id="Q01J50"/>
<evidence type="ECO:0000259" key="5">
    <source>
        <dbReference type="Pfam" id="PF22936"/>
    </source>
</evidence>
<feature type="region of interest" description="Disordered" evidence="2">
    <location>
        <begin position="208"/>
        <end position="260"/>
    </location>
</feature>
<dbReference type="Pfam" id="PF13976">
    <property type="entry name" value="gag_pre-integrs"/>
    <property type="match status" value="1"/>
</dbReference>
<feature type="domain" description="Retrovirus-related Pol polyprotein from transposon TNT 1-94-like beta-barrel" evidence="5">
    <location>
        <begin position="310"/>
        <end position="385"/>
    </location>
</feature>
<feature type="domain" description="GAG-pre-integrase" evidence="4">
    <location>
        <begin position="419"/>
        <end position="486"/>
    </location>
</feature>
<keyword evidence="1" id="KW-0378">Hydrolase</keyword>
<dbReference type="InterPro" id="IPR013103">
    <property type="entry name" value="RVT_2"/>
</dbReference>
<dbReference type="Pfam" id="PF07727">
    <property type="entry name" value="RVT_2"/>
    <property type="match status" value="1"/>
</dbReference>
<sequence length="1087" mass="120147">MASSSSSTLSSSAVLGHPVSEKLSRDNFLVWRAQVLPAVRGAQLTGYLDGTKEVPSPEITVEKKPIHSGLRMINKYSGIYSRRFREKFWCKSHILRVPDKSGLQFNEMFSSQSKARIIQIRAQLARELKGDSSAAAYFTKMKGLADEMAAAGKKLDDDDIVSYILGGLDADYNPLVASVSSKDYISLSDLYAQLLSFEAHLNNQSEGGYHSSANSASRGGRGRGQGRGRGRGGFGSNFGSGFGGRGRGGRGRGDGSRPSCQLCGKEGHTVHTCWKRFDRSFSGNDVIFQQHHQQAKSASAVSSYGVDTNWYLDTAATDHITGELKKLTTKERYHGNEQVHAANSAGMSISHIGRTIFHTPNRNLALNNVLYIPKAKKNLVSAHRLAYDNHAFVEIHPKFFCVKDQTTKSTLLQGRSRGGLYPIPLKSTTPQGRQALVSTSSAESRWHSRLGHPSFSVVSRVLRKHNIPVSESREERVCDACQQAKSHQLPYSRSVSRSSAPLELVFSDVWGPAPQSVGRFKYYMVWVHRKCRTVSESAPPSPTCSPGSHVSGSAGSGSESTPGLSVSGGEMSGSTETLSLESSADSGPSMAQQGEQQNIQPVVVSRPHTRLQSNIRKPLTRTDGTIRWGMYSGSDKEPTCFDDALADENWKKAMDEEYNALIKNNTWHLVPAPIGKYIIDCKWVFKIKRKSDGTIDRYKARLVAKGFKQRYGIDYEDTFSPVVKISTIRLVLSLAVSKGWSIRQLDVKNAFLHGILEEEVYMKQPPGYVDKSSSYYVCKLDKALYGLKQAPRAWYYRLYDKLCQLGFSASKADTSLFFYRKGDVVIYFLVYVDDIIVVSSSDQAIPALPLGFLNAEFALKDLGNLHYFLCIEVTPSSEGSLVLSQRKYATELISRAGLRNCKPRVLRYVSGTLTFGLKIGRSDSTTISAFSDADWAGCSDDRRSTGGFAIFLGFNLISWSARKQATVSRSSTEAEYKALANATAEVIWIQTLLKELGVSQPKAAVLWCDNIGATYLSANPVFHARTKHIEVDYHFVRERVVQRLLDIRFISSGDQLADGFTKAQSLSKLQIFRNNLNLCKVMIEGEC</sequence>
<feature type="compositionally biased region" description="Low complexity" evidence="2">
    <location>
        <begin position="574"/>
        <end position="583"/>
    </location>
</feature>
<dbReference type="CDD" id="cd09272">
    <property type="entry name" value="RNase_HI_RT_Ty1"/>
    <property type="match status" value="1"/>
</dbReference>
<dbReference type="InterPro" id="IPR025724">
    <property type="entry name" value="GAG-pre-integrase_dom"/>
</dbReference>
<reference evidence="6" key="1">
    <citation type="journal article" date="2002" name="Nature">
        <title>Sequence and analysis of rice chromosome 4.</title>
        <authorList>
            <person name="Feng Q."/>
            <person name="Zhang Y."/>
            <person name="Hao P."/>
            <person name="Wang S."/>
            <person name="Fu G."/>
            <person name="Huang Y."/>
            <person name="Li Y."/>
            <person name="Zhu J."/>
            <person name="Liu Y."/>
            <person name="Hu X."/>
            <person name="Jia P."/>
            <person name="Zhang Y."/>
            <person name="Zhao Q."/>
            <person name="Ying K."/>
            <person name="Yu S."/>
            <person name="Tang Y."/>
            <person name="Weng Q."/>
            <person name="Zhang L."/>
            <person name="Lu Y."/>
            <person name="Mu J."/>
            <person name="Lu Y."/>
            <person name="Zhang L.S."/>
            <person name="Yu Z."/>
            <person name="Fan D."/>
            <person name="Liu X."/>
            <person name="Lu T."/>
            <person name="Li C."/>
            <person name="Wu Y."/>
            <person name="Sun T."/>
            <person name="Lei H."/>
            <person name="Li T."/>
            <person name="Hu H."/>
            <person name="Guan J."/>
            <person name="Wu M."/>
            <person name="Zhang R."/>
            <person name="Zhou B."/>
            <person name="Chen Z."/>
            <person name="Chen L."/>
            <person name="Jin Z."/>
            <person name="Wang R."/>
            <person name="Yin H."/>
            <person name="Cai Z."/>
            <person name="Ren S."/>
            <person name="Lv G."/>
            <person name="Gu W."/>
            <person name="Zhu G."/>
            <person name="Tu Y."/>
            <person name="Jia J."/>
            <person name="Zhang Y."/>
            <person name="Chen J."/>
            <person name="Kang H."/>
            <person name="Chen X."/>
            <person name="Shao C."/>
            <person name="Sun Y."/>
            <person name="Hu Q."/>
            <person name="Zhang X."/>
            <person name="Zhang W."/>
            <person name="Wang L."/>
            <person name="Ding C."/>
            <person name="Sheng H."/>
            <person name="Gu J."/>
            <person name="Chen S."/>
            <person name="Ni L."/>
            <person name="Zhu F."/>
            <person name="Chen W."/>
            <person name="Lan L."/>
            <person name="Lai Y."/>
            <person name="Cheng Z."/>
            <person name="Gu M."/>
            <person name="Jiang J."/>
            <person name="Li J."/>
            <person name="Hong G."/>
            <person name="Xue Y."/>
            <person name="Han B."/>
        </authorList>
    </citation>
    <scope>NUCLEOTIDE SEQUENCE</scope>
</reference>
<evidence type="ECO:0000256" key="1">
    <source>
        <dbReference type="ARBA" id="ARBA00022750"/>
    </source>
</evidence>
<feature type="compositionally biased region" description="Polar residues" evidence="2">
    <location>
        <begin position="208"/>
        <end position="217"/>
    </location>
</feature>
<dbReference type="Pfam" id="PF22936">
    <property type="entry name" value="Pol_BBD"/>
    <property type="match status" value="1"/>
</dbReference>
<evidence type="ECO:0000259" key="4">
    <source>
        <dbReference type="Pfam" id="PF13976"/>
    </source>
</evidence>
<feature type="domain" description="Reverse transcriptase Ty1/copia-type" evidence="3">
    <location>
        <begin position="664"/>
        <end position="904"/>
    </location>
</feature>
<feature type="compositionally biased region" description="Gly residues" evidence="2">
    <location>
        <begin position="231"/>
        <end position="246"/>
    </location>
</feature>
<protein>
    <submittedName>
        <fullName evidence="6">OSIGBa0145M07.7 protein</fullName>
    </submittedName>
</protein>
<dbReference type="PANTHER" id="PTHR11439">
    <property type="entry name" value="GAG-POL-RELATED RETROTRANSPOSON"/>
    <property type="match status" value="1"/>
</dbReference>
<feature type="compositionally biased region" description="Basic residues" evidence="2">
    <location>
        <begin position="220"/>
        <end position="230"/>
    </location>
</feature>
<feature type="region of interest" description="Disordered" evidence="2">
    <location>
        <begin position="535"/>
        <end position="618"/>
    </location>
</feature>
<dbReference type="GO" id="GO:0004190">
    <property type="term" value="F:aspartic-type endopeptidase activity"/>
    <property type="evidence" value="ECO:0007669"/>
    <property type="project" value="UniProtKB-KW"/>
</dbReference>
<dbReference type="InterPro" id="IPR043502">
    <property type="entry name" value="DNA/RNA_pol_sf"/>
</dbReference>
<keyword evidence="1" id="KW-0064">Aspartyl protease</keyword>
<feature type="compositionally biased region" description="Low complexity" evidence="2">
    <location>
        <begin position="545"/>
        <end position="563"/>
    </location>
</feature>
<gene>
    <name evidence="6" type="primary">OSIGBa0145M07.7</name>
</gene>
<evidence type="ECO:0000259" key="3">
    <source>
        <dbReference type="Pfam" id="PF07727"/>
    </source>
</evidence>
<dbReference type="PANTHER" id="PTHR11439:SF450">
    <property type="entry name" value="REVERSE TRANSCRIPTASE TY1_COPIA-TYPE DOMAIN-CONTAINING PROTEIN"/>
    <property type="match status" value="1"/>
</dbReference>
<accession>Q01J50</accession>
<dbReference type="InterPro" id="IPR054722">
    <property type="entry name" value="PolX-like_BBD"/>
</dbReference>
<organism evidence="6">
    <name type="scientific">Oryza sativa</name>
    <name type="common">Rice</name>
    <dbReference type="NCBI Taxonomy" id="4530"/>
    <lineage>
        <taxon>Eukaryota</taxon>
        <taxon>Viridiplantae</taxon>
        <taxon>Streptophyta</taxon>
        <taxon>Embryophyta</taxon>
        <taxon>Tracheophyta</taxon>
        <taxon>Spermatophyta</taxon>
        <taxon>Magnoliopsida</taxon>
        <taxon>Liliopsida</taxon>
        <taxon>Poales</taxon>
        <taxon>Poaceae</taxon>
        <taxon>BOP clade</taxon>
        <taxon>Oryzoideae</taxon>
        <taxon>Oryzeae</taxon>
        <taxon>Oryzinae</taxon>
        <taxon>Oryza</taxon>
    </lineage>
</organism>
<dbReference type="SUPFAM" id="SSF56672">
    <property type="entry name" value="DNA/RNA polymerases"/>
    <property type="match status" value="1"/>
</dbReference>
<keyword evidence="1" id="KW-0645">Protease</keyword>
<evidence type="ECO:0000256" key="2">
    <source>
        <dbReference type="SAM" id="MobiDB-lite"/>
    </source>
</evidence>